<keyword evidence="3" id="KW-1185">Reference proteome</keyword>
<organism evidence="2">
    <name type="scientific">Oryza brachyantha</name>
    <name type="common">malo sina</name>
    <dbReference type="NCBI Taxonomy" id="4533"/>
    <lineage>
        <taxon>Eukaryota</taxon>
        <taxon>Viridiplantae</taxon>
        <taxon>Streptophyta</taxon>
        <taxon>Embryophyta</taxon>
        <taxon>Tracheophyta</taxon>
        <taxon>Spermatophyta</taxon>
        <taxon>Magnoliopsida</taxon>
        <taxon>Liliopsida</taxon>
        <taxon>Poales</taxon>
        <taxon>Poaceae</taxon>
        <taxon>BOP clade</taxon>
        <taxon>Oryzoideae</taxon>
        <taxon>Oryzeae</taxon>
        <taxon>Oryzinae</taxon>
        <taxon>Oryza</taxon>
    </lineage>
</organism>
<evidence type="ECO:0008006" key="4">
    <source>
        <dbReference type="Google" id="ProtNLM"/>
    </source>
</evidence>
<dbReference type="AlphaFoldDB" id="J3N592"/>
<reference evidence="2" key="2">
    <citation type="submission" date="2013-04" db="UniProtKB">
        <authorList>
            <consortium name="EnsemblPlants"/>
        </authorList>
    </citation>
    <scope>IDENTIFICATION</scope>
</reference>
<dbReference type="Proteomes" id="UP000006038">
    <property type="component" value="Chromosome 10"/>
</dbReference>
<accession>J3N592</accession>
<proteinExistence type="predicted"/>
<evidence type="ECO:0000256" key="1">
    <source>
        <dbReference type="SAM" id="SignalP"/>
    </source>
</evidence>
<feature type="chain" id="PRO_5003774630" description="Secreted protein" evidence="1">
    <location>
        <begin position="20"/>
        <end position="68"/>
    </location>
</feature>
<feature type="signal peptide" evidence="1">
    <location>
        <begin position="1"/>
        <end position="19"/>
    </location>
</feature>
<sequence>MDGWMNMLPLICYVMVVACAKNHSFLPSRLDAIPSQPFFPSSSTDVASARSQTKHKRGLLFLSYRSLF</sequence>
<evidence type="ECO:0000313" key="3">
    <source>
        <dbReference type="Proteomes" id="UP000006038"/>
    </source>
</evidence>
<reference evidence="2" key="1">
    <citation type="journal article" date="2013" name="Nat. Commun.">
        <title>Whole-genome sequencing of Oryza brachyantha reveals mechanisms underlying Oryza genome evolution.</title>
        <authorList>
            <person name="Chen J."/>
            <person name="Huang Q."/>
            <person name="Gao D."/>
            <person name="Wang J."/>
            <person name="Lang Y."/>
            <person name="Liu T."/>
            <person name="Li B."/>
            <person name="Bai Z."/>
            <person name="Luis Goicoechea J."/>
            <person name="Liang C."/>
            <person name="Chen C."/>
            <person name="Zhang W."/>
            <person name="Sun S."/>
            <person name="Liao Y."/>
            <person name="Zhang X."/>
            <person name="Yang L."/>
            <person name="Song C."/>
            <person name="Wang M."/>
            <person name="Shi J."/>
            <person name="Liu G."/>
            <person name="Liu J."/>
            <person name="Zhou H."/>
            <person name="Zhou W."/>
            <person name="Yu Q."/>
            <person name="An N."/>
            <person name="Chen Y."/>
            <person name="Cai Q."/>
            <person name="Wang B."/>
            <person name="Liu B."/>
            <person name="Min J."/>
            <person name="Huang Y."/>
            <person name="Wu H."/>
            <person name="Li Z."/>
            <person name="Zhang Y."/>
            <person name="Yin Y."/>
            <person name="Song W."/>
            <person name="Jiang J."/>
            <person name="Jackson S.A."/>
            <person name="Wing R.A."/>
            <person name="Wang J."/>
            <person name="Chen M."/>
        </authorList>
    </citation>
    <scope>NUCLEOTIDE SEQUENCE [LARGE SCALE GENOMIC DNA]</scope>
    <source>
        <strain evidence="2">cv. IRGC 101232</strain>
    </source>
</reference>
<evidence type="ECO:0000313" key="2">
    <source>
        <dbReference type="EnsemblPlants" id="OB10G26900.1"/>
    </source>
</evidence>
<dbReference type="HOGENOM" id="CLU_2797993_0_0_1"/>
<dbReference type="Gramene" id="OB10G26900.1">
    <property type="protein sequence ID" value="OB10G26900.1"/>
    <property type="gene ID" value="OB10G26900"/>
</dbReference>
<keyword evidence="1" id="KW-0732">Signal</keyword>
<protein>
    <recommendedName>
        <fullName evidence="4">Secreted protein</fullName>
    </recommendedName>
</protein>
<dbReference type="EnsemblPlants" id="OB10G26900.1">
    <property type="protein sequence ID" value="OB10G26900.1"/>
    <property type="gene ID" value="OB10G26900"/>
</dbReference>
<name>J3N592_ORYBR</name>